<evidence type="ECO:0000313" key="1">
    <source>
        <dbReference type="EMBL" id="ASG63638.1"/>
    </source>
</evidence>
<reference evidence="1 2" key="1">
    <citation type="submission" date="2017-06" db="EMBL/GenBank/DDBJ databases">
        <title>Origin of plasmid-mediated fosfomycin resistance gene fosA3.</title>
        <authorList>
            <person name="Ito R."/>
            <person name="Pacey M.P."/>
            <person name="Doi Y."/>
        </authorList>
    </citation>
    <scope>NUCLEOTIDE SEQUENCE [LARGE SCALE GENOMIC DNA]</scope>
    <source>
        <strain evidence="1 2">YDC799</strain>
    </source>
</reference>
<protein>
    <submittedName>
        <fullName evidence="1">Uncharacterized protein</fullName>
    </submittedName>
</protein>
<dbReference type="AlphaFoldDB" id="A0A248KIV5"/>
<evidence type="ECO:0000313" key="2">
    <source>
        <dbReference type="Proteomes" id="UP000197098"/>
    </source>
</evidence>
<gene>
    <name evidence="1" type="ORF">CEW81_15115</name>
</gene>
<sequence length="47" mass="5220">MLKSIRSILLEIQAIRQHNPHIVQPGGLGIKQPSTVLCTLRAYPGDR</sequence>
<dbReference type="Proteomes" id="UP000197098">
    <property type="component" value="Chromosome"/>
</dbReference>
<name>A0A248KIV5_9ENTR</name>
<accession>A0A248KIV5</accession>
<organism evidence="1 2">
    <name type="scientific">Kluyvera genomosp. 3</name>
    <dbReference type="NCBI Taxonomy" id="2774055"/>
    <lineage>
        <taxon>Bacteria</taxon>
        <taxon>Pseudomonadati</taxon>
        <taxon>Pseudomonadota</taxon>
        <taxon>Gammaproteobacteria</taxon>
        <taxon>Enterobacterales</taxon>
        <taxon>Enterobacteriaceae</taxon>
        <taxon>Kluyvera</taxon>
    </lineage>
</organism>
<dbReference type="EMBL" id="CP022114">
    <property type="protein sequence ID" value="ASG63638.1"/>
    <property type="molecule type" value="Genomic_DNA"/>
</dbReference>
<proteinExistence type="predicted"/>